<dbReference type="Proteomes" id="UP000094444">
    <property type="component" value="Unassembled WGS sequence"/>
</dbReference>
<dbReference type="InParanoid" id="A0A2P5HEA7"/>
<reference evidence="1" key="1">
    <citation type="submission" date="2017-09" db="EMBL/GenBank/DDBJ databases">
        <title>Polyketide synthases of a Diaporthe helianthi virulent isolate.</title>
        <authorList>
            <person name="Baroncelli R."/>
        </authorList>
    </citation>
    <scope>NUCLEOTIDE SEQUENCE [LARGE SCALE GENOMIC DNA]</scope>
    <source>
        <strain evidence="1">7/96</strain>
    </source>
</reference>
<name>A0A2P5HEA7_DIAHE</name>
<dbReference type="InterPro" id="IPR036291">
    <property type="entry name" value="NAD(P)-bd_dom_sf"/>
</dbReference>
<accession>A0A2P5HEA7</accession>
<evidence type="ECO:0000313" key="2">
    <source>
        <dbReference type="Proteomes" id="UP000094444"/>
    </source>
</evidence>
<dbReference type="EMBL" id="MAVT02003802">
    <property type="protein sequence ID" value="POS68594.1"/>
    <property type="molecule type" value="Genomic_DNA"/>
</dbReference>
<sequence>MKLLIGGSTGFVGTELVRQALKNPKITSIVGLSRRETVLPPSTPGAEKLKSVVCNNFDDYPESVKTELHDVDACIWQSLPWSETVKITRDWTSTSLETLGKMPRKQSEPLRYIYMSGHFAPRERTEAPKVLSDNNLMEAGYLRGETEVLVLEYAKQSKGAVQSQIAKSGFILTPGKVAPPVPGLPSIQLEDISAALLDQAVEGLEKDTLFSEDMTRIGQKALGKTTQ</sequence>
<dbReference type="OrthoDB" id="3535423at2759"/>
<proteinExistence type="predicted"/>
<protein>
    <recommendedName>
        <fullName evidence="3">NAD(P)-binding domain-containing protein</fullName>
    </recommendedName>
</protein>
<dbReference type="STRING" id="158607.A0A2P5HEA7"/>
<dbReference type="AlphaFoldDB" id="A0A2P5HEA7"/>
<dbReference type="SUPFAM" id="SSF51735">
    <property type="entry name" value="NAD(P)-binding Rossmann-fold domains"/>
    <property type="match status" value="1"/>
</dbReference>
<dbReference type="Gene3D" id="3.40.50.720">
    <property type="entry name" value="NAD(P)-binding Rossmann-like Domain"/>
    <property type="match status" value="1"/>
</dbReference>
<gene>
    <name evidence="1" type="ORF">DHEL01_v213012</name>
</gene>
<comment type="caution">
    <text evidence="1">The sequence shown here is derived from an EMBL/GenBank/DDBJ whole genome shotgun (WGS) entry which is preliminary data.</text>
</comment>
<evidence type="ECO:0008006" key="3">
    <source>
        <dbReference type="Google" id="ProtNLM"/>
    </source>
</evidence>
<organism evidence="1 2">
    <name type="scientific">Diaporthe helianthi</name>
    <dbReference type="NCBI Taxonomy" id="158607"/>
    <lineage>
        <taxon>Eukaryota</taxon>
        <taxon>Fungi</taxon>
        <taxon>Dikarya</taxon>
        <taxon>Ascomycota</taxon>
        <taxon>Pezizomycotina</taxon>
        <taxon>Sordariomycetes</taxon>
        <taxon>Sordariomycetidae</taxon>
        <taxon>Diaporthales</taxon>
        <taxon>Diaporthaceae</taxon>
        <taxon>Diaporthe</taxon>
    </lineage>
</organism>
<evidence type="ECO:0000313" key="1">
    <source>
        <dbReference type="EMBL" id="POS68594.1"/>
    </source>
</evidence>
<keyword evidence="2" id="KW-1185">Reference proteome</keyword>